<gene>
    <name evidence="1" type="ORF">AS189_12570</name>
</gene>
<protein>
    <recommendedName>
        <fullName evidence="3">DUF2252 domain-containing protein</fullName>
    </recommendedName>
</protein>
<name>A0A0S2M4H4_9MICC</name>
<proteinExistence type="predicted"/>
<dbReference type="InterPro" id="IPR018721">
    <property type="entry name" value="DUF2252"/>
</dbReference>
<dbReference type="Proteomes" id="UP000059574">
    <property type="component" value="Chromosome"/>
</dbReference>
<dbReference type="AlphaFoldDB" id="A0A0S2M4H4"/>
<evidence type="ECO:0000313" key="2">
    <source>
        <dbReference type="Proteomes" id="UP000059574"/>
    </source>
</evidence>
<evidence type="ECO:0008006" key="3">
    <source>
        <dbReference type="Google" id="ProtNLM"/>
    </source>
</evidence>
<organism evidence="1 2">
    <name type="scientific">Arthrobacter alpinus</name>
    <dbReference type="NCBI Taxonomy" id="656366"/>
    <lineage>
        <taxon>Bacteria</taxon>
        <taxon>Bacillati</taxon>
        <taxon>Actinomycetota</taxon>
        <taxon>Actinomycetes</taxon>
        <taxon>Micrococcales</taxon>
        <taxon>Micrococcaceae</taxon>
        <taxon>Arthrobacter</taxon>
    </lineage>
</organism>
<reference evidence="1 2" key="2">
    <citation type="journal article" date="2016" name="J. Biotechnol.">
        <title>Complete genome sequence of Arthrobacter alpinus ERGS4:06, a yellow pigmented bacterium tolerant to cold and radiations isolated from Sikkim Himalaya.</title>
        <authorList>
            <person name="Kumar R."/>
            <person name="Singh D."/>
            <person name="Swarnkar M.K."/>
            <person name="Singh A.K."/>
            <person name="Kumar S."/>
        </authorList>
    </citation>
    <scope>NUCLEOTIDE SEQUENCE [LARGE SCALE GENOMIC DNA]</scope>
    <source>
        <strain evidence="1 2">ERGS4:06</strain>
    </source>
</reference>
<dbReference type="PANTHER" id="PTHR39441">
    <property type="entry name" value="DUF2252 DOMAIN-CONTAINING PROTEIN"/>
    <property type="match status" value="1"/>
</dbReference>
<evidence type="ECO:0000313" key="1">
    <source>
        <dbReference type="EMBL" id="ALO68534.1"/>
    </source>
</evidence>
<reference evidence="2" key="1">
    <citation type="submission" date="2015-11" db="EMBL/GenBank/DDBJ databases">
        <authorList>
            <person name="Kumar R."/>
            <person name="Singh D."/>
            <person name="Swarnkar M.K."/>
            <person name="Singh A.K."/>
            <person name="Kumar S."/>
        </authorList>
    </citation>
    <scope>NUCLEOTIDE SEQUENCE [LARGE SCALE GENOMIC DNA]</scope>
    <source>
        <strain evidence="2">ERGS4:06</strain>
    </source>
</reference>
<dbReference type="Pfam" id="PF10009">
    <property type="entry name" value="DUF2252"/>
    <property type="match status" value="1"/>
</dbReference>
<dbReference type="EMBL" id="CP013200">
    <property type="protein sequence ID" value="ALO68534.1"/>
    <property type="molecule type" value="Genomic_DNA"/>
</dbReference>
<dbReference type="PANTHER" id="PTHR39441:SF1">
    <property type="entry name" value="DUF2252 DOMAIN-CONTAINING PROTEIN"/>
    <property type="match status" value="1"/>
</dbReference>
<sequence length="424" mass="46106">MRPSALGTWNPGTRGHDALETILAQGAIRQTDLLPLRHGRMAASPWTYYRGAAAVAAADLGSRPNSGLTVQLCGDAHILNFGLWATPERNLSFDLRDFDETLPGPFEWDVSRLVASIVVLARDANLNPSVAEHAVSACLAAYRSRMARYSNAKQLDIWYDKVTVDDLIGVFSKADQKRASSMITKTTAKKTSAGAAKKFTEKINGTLRITEQPPYRTHFKAAPAETIYSAYRESLEDDRRHLLEGFTPVDAVQQVVGVGSVGMRVFLVLLNGVHDNDPLFLQLKQAGPSVYEPFAGASEYGNHGQRVVAGQRLIQSATDIFVGWTSDSGHDFYVRQFRDMKVVADADILAPRLVEFATACGGVLARSHARSGDPTAINAYIGKGRKFDEALGQFAVAYADQTSIDHQQLLTAVNSGVIPSAPGW</sequence>
<accession>A0A0S2M4H4</accession>